<dbReference type="GO" id="GO:0016020">
    <property type="term" value="C:membrane"/>
    <property type="evidence" value="ECO:0007669"/>
    <property type="project" value="UniProtKB-SubCell"/>
</dbReference>
<reference evidence="8" key="2">
    <citation type="submission" date="2021-04" db="EMBL/GenBank/DDBJ databases">
        <authorList>
            <person name="Gilroy R."/>
        </authorList>
    </citation>
    <scope>NUCLEOTIDE SEQUENCE</scope>
    <source>
        <strain evidence="8">CHK183-5548</strain>
    </source>
</reference>
<keyword evidence="3" id="KW-0378">Hydrolase</keyword>
<comment type="subcellular location">
    <subcellularLocation>
        <location evidence="1">Membrane</location>
    </subcellularLocation>
</comment>
<gene>
    <name evidence="8" type="ORF">IAA04_03775</name>
</gene>
<dbReference type="AlphaFoldDB" id="A0A9D2PDB9"/>
<sequence length="488" mass="56906">MEKIRFENEQIEKIFNEKTERLKKLAEEPVYNEAYLWDQTVNRYATTMEKVRRILQSEELKNYISSKLLKNMDTFLKRCSNAEFHIALVGAIKAGKSTLINALLGYEYASTKVTPETAALTKFRKGDQNYVKVSFYSAYEWERLWQSAQKAKASVFLEEYEQLSADNEKDKWVGHEEEQFICETRDQLVKEISRWTSSKSAGHYFVKEVEVGLKDFDLPKGVVLVDTPGLDDVVQYRSDITRDYIDRANAVLVCVKSDALTGPELKTIYSVFANTPNNREKVYIIATQLDTLNDPVQNWKEQRKEWLKSLKGKGAYESLELAEKNLIGVSAYLYTLLQNYSEMREDDKQYLKLESILLNLGIRISNIEDHREFLNNFTYIGKLKNKIQDEVVANYKKYLNEDIRSSYMNCREEIQETMTKLRESQEEMIRTSRGGIEEIRKKQQEYEKKCKEAEADQEALESVLKLFKDTTRKRASELEKAIKSLGGR</sequence>
<protein>
    <submittedName>
        <fullName evidence="8">Dynamin family protein</fullName>
    </submittedName>
</protein>
<evidence type="ECO:0000256" key="4">
    <source>
        <dbReference type="ARBA" id="ARBA00023134"/>
    </source>
</evidence>
<reference evidence="8" key="1">
    <citation type="journal article" date="2021" name="PeerJ">
        <title>Extensive microbial diversity within the chicken gut microbiome revealed by metagenomics and culture.</title>
        <authorList>
            <person name="Gilroy R."/>
            <person name="Ravi A."/>
            <person name="Getino M."/>
            <person name="Pursley I."/>
            <person name="Horton D.L."/>
            <person name="Alikhan N.F."/>
            <person name="Baker D."/>
            <person name="Gharbi K."/>
            <person name="Hall N."/>
            <person name="Watson M."/>
            <person name="Adriaenssens E.M."/>
            <person name="Foster-Nyarko E."/>
            <person name="Jarju S."/>
            <person name="Secka A."/>
            <person name="Antonio M."/>
            <person name="Oren A."/>
            <person name="Chaudhuri R.R."/>
            <person name="La Ragione R."/>
            <person name="Hildebrand F."/>
            <person name="Pallen M.J."/>
        </authorList>
    </citation>
    <scope>NUCLEOTIDE SEQUENCE</scope>
    <source>
        <strain evidence="8">CHK183-5548</strain>
    </source>
</reference>
<evidence type="ECO:0000313" key="9">
    <source>
        <dbReference type="Proteomes" id="UP000823883"/>
    </source>
</evidence>
<feature type="domain" description="Dynamin N-terminal" evidence="7">
    <location>
        <begin position="86"/>
        <end position="256"/>
    </location>
</feature>
<keyword evidence="4" id="KW-0342">GTP-binding</keyword>
<dbReference type="Pfam" id="PF00350">
    <property type="entry name" value="Dynamin_N"/>
    <property type="match status" value="1"/>
</dbReference>
<keyword evidence="2" id="KW-0547">Nucleotide-binding</keyword>
<evidence type="ECO:0000256" key="2">
    <source>
        <dbReference type="ARBA" id="ARBA00022741"/>
    </source>
</evidence>
<dbReference type="Proteomes" id="UP000823883">
    <property type="component" value="Unassembled WGS sequence"/>
</dbReference>
<evidence type="ECO:0000313" key="8">
    <source>
        <dbReference type="EMBL" id="HJC47154.1"/>
    </source>
</evidence>
<dbReference type="GO" id="GO:0005525">
    <property type="term" value="F:GTP binding"/>
    <property type="evidence" value="ECO:0007669"/>
    <property type="project" value="UniProtKB-KW"/>
</dbReference>
<dbReference type="InterPro" id="IPR027417">
    <property type="entry name" value="P-loop_NTPase"/>
</dbReference>
<dbReference type="InterPro" id="IPR027094">
    <property type="entry name" value="Mitofusin_fam"/>
</dbReference>
<evidence type="ECO:0000259" key="7">
    <source>
        <dbReference type="Pfam" id="PF00350"/>
    </source>
</evidence>
<dbReference type="SUPFAM" id="SSF52540">
    <property type="entry name" value="P-loop containing nucleoside triphosphate hydrolases"/>
    <property type="match status" value="1"/>
</dbReference>
<dbReference type="InterPro" id="IPR045063">
    <property type="entry name" value="Dynamin_N"/>
</dbReference>
<dbReference type="GO" id="GO:0003924">
    <property type="term" value="F:GTPase activity"/>
    <property type="evidence" value="ECO:0007669"/>
    <property type="project" value="InterPro"/>
</dbReference>
<evidence type="ECO:0000256" key="5">
    <source>
        <dbReference type="ARBA" id="ARBA00023136"/>
    </source>
</evidence>
<accession>A0A9D2PDB9</accession>
<evidence type="ECO:0000256" key="3">
    <source>
        <dbReference type="ARBA" id="ARBA00022801"/>
    </source>
</evidence>
<evidence type="ECO:0000256" key="6">
    <source>
        <dbReference type="SAM" id="Coils"/>
    </source>
</evidence>
<comment type="caution">
    <text evidence="8">The sequence shown here is derived from an EMBL/GenBank/DDBJ whole genome shotgun (WGS) entry which is preliminary data.</text>
</comment>
<dbReference type="PANTHER" id="PTHR10465:SF0">
    <property type="entry name" value="SARCALUMENIN"/>
    <property type="match status" value="1"/>
</dbReference>
<dbReference type="PANTHER" id="PTHR10465">
    <property type="entry name" value="TRANSMEMBRANE GTPASE FZO1"/>
    <property type="match status" value="1"/>
</dbReference>
<keyword evidence="6" id="KW-0175">Coiled coil</keyword>
<proteinExistence type="predicted"/>
<evidence type="ECO:0000256" key="1">
    <source>
        <dbReference type="ARBA" id="ARBA00004370"/>
    </source>
</evidence>
<keyword evidence="5" id="KW-0472">Membrane</keyword>
<name>A0A9D2PDB9_9FIRM</name>
<organism evidence="8 9">
    <name type="scientific">Candidatus Lachnoclostridium pullistercoris</name>
    <dbReference type="NCBI Taxonomy" id="2838632"/>
    <lineage>
        <taxon>Bacteria</taxon>
        <taxon>Bacillati</taxon>
        <taxon>Bacillota</taxon>
        <taxon>Clostridia</taxon>
        <taxon>Lachnospirales</taxon>
        <taxon>Lachnospiraceae</taxon>
    </lineage>
</organism>
<dbReference type="EMBL" id="DWWL01000025">
    <property type="protein sequence ID" value="HJC47154.1"/>
    <property type="molecule type" value="Genomic_DNA"/>
</dbReference>
<dbReference type="Gene3D" id="3.40.50.300">
    <property type="entry name" value="P-loop containing nucleotide triphosphate hydrolases"/>
    <property type="match status" value="1"/>
</dbReference>
<feature type="coiled-coil region" evidence="6">
    <location>
        <begin position="407"/>
        <end position="470"/>
    </location>
</feature>